<reference evidence="3" key="1">
    <citation type="submission" date="2021-02" db="EMBL/GenBank/DDBJ databases">
        <authorList>
            <person name="Nowell W R."/>
        </authorList>
    </citation>
    <scope>NUCLEOTIDE SEQUENCE</scope>
</reference>
<sequence>MPTSTENVYVFVPRSQFPLHGTPPPSVVKLDLSQVTSVNARTAGLSSIAKAAIGVCVVAFVAALAASAYVIVRTVTGTKV</sequence>
<dbReference type="Proteomes" id="UP000682733">
    <property type="component" value="Unassembled WGS sequence"/>
</dbReference>
<dbReference type="EMBL" id="CAJOBA010047990">
    <property type="protein sequence ID" value="CAF4207723.1"/>
    <property type="molecule type" value="Genomic_DNA"/>
</dbReference>
<evidence type="ECO:0000313" key="2">
    <source>
        <dbReference type="EMBL" id="CAF1400314.1"/>
    </source>
</evidence>
<feature type="transmembrane region" description="Helical" evidence="1">
    <location>
        <begin position="51"/>
        <end position="72"/>
    </location>
</feature>
<dbReference type="Proteomes" id="UP000681722">
    <property type="component" value="Unassembled WGS sequence"/>
</dbReference>
<evidence type="ECO:0000256" key="1">
    <source>
        <dbReference type="SAM" id="Phobius"/>
    </source>
</evidence>
<evidence type="ECO:0000313" key="3">
    <source>
        <dbReference type="EMBL" id="CAF1528213.1"/>
    </source>
</evidence>
<proteinExistence type="predicted"/>
<dbReference type="EMBL" id="CAJNOQ010024513">
    <property type="protein sequence ID" value="CAF1528213.1"/>
    <property type="molecule type" value="Genomic_DNA"/>
</dbReference>
<evidence type="ECO:0000313" key="5">
    <source>
        <dbReference type="EMBL" id="CAF4387354.1"/>
    </source>
</evidence>
<dbReference type="Proteomes" id="UP000663829">
    <property type="component" value="Unassembled WGS sequence"/>
</dbReference>
<name>A0A815V0P4_9BILA</name>
<dbReference type="Proteomes" id="UP000677228">
    <property type="component" value="Unassembled WGS sequence"/>
</dbReference>
<keyword evidence="1" id="KW-1133">Transmembrane helix</keyword>
<evidence type="ECO:0000313" key="6">
    <source>
        <dbReference type="Proteomes" id="UP000663829"/>
    </source>
</evidence>
<comment type="caution">
    <text evidence="3">The sequence shown here is derived from an EMBL/GenBank/DDBJ whole genome shotgun (WGS) entry which is preliminary data.</text>
</comment>
<keyword evidence="6" id="KW-1185">Reference proteome</keyword>
<dbReference type="AlphaFoldDB" id="A0A815V0P4"/>
<dbReference type="EMBL" id="CAJNOK010026262">
    <property type="protein sequence ID" value="CAF1400314.1"/>
    <property type="molecule type" value="Genomic_DNA"/>
</dbReference>
<accession>A0A815V0P4</accession>
<keyword evidence="1" id="KW-0472">Membrane</keyword>
<dbReference type="EMBL" id="CAJOBC010090083">
    <property type="protein sequence ID" value="CAF4387354.1"/>
    <property type="molecule type" value="Genomic_DNA"/>
</dbReference>
<protein>
    <submittedName>
        <fullName evidence="3">Uncharacterized protein</fullName>
    </submittedName>
</protein>
<gene>
    <name evidence="3" type="ORF">GPM918_LOCUS37902</name>
    <name evidence="2" type="ORF">OVA965_LOCUS33012</name>
    <name evidence="5" type="ORF">SRO942_LOCUS38689</name>
    <name evidence="4" type="ORF">TMI583_LOCUS33888</name>
</gene>
<organism evidence="3 6">
    <name type="scientific">Didymodactylos carnosus</name>
    <dbReference type="NCBI Taxonomy" id="1234261"/>
    <lineage>
        <taxon>Eukaryota</taxon>
        <taxon>Metazoa</taxon>
        <taxon>Spiralia</taxon>
        <taxon>Gnathifera</taxon>
        <taxon>Rotifera</taxon>
        <taxon>Eurotatoria</taxon>
        <taxon>Bdelloidea</taxon>
        <taxon>Philodinida</taxon>
        <taxon>Philodinidae</taxon>
        <taxon>Didymodactylos</taxon>
    </lineage>
</organism>
<evidence type="ECO:0000313" key="4">
    <source>
        <dbReference type="EMBL" id="CAF4207723.1"/>
    </source>
</evidence>
<keyword evidence="1" id="KW-0812">Transmembrane</keyword>